<name>A0ABQ6P4B0_9SPHN</name>
<feature type="compositionally biased region" description="Basic and acidic residues" evidence="1">
    <location>
        <begin position="33"/>
        <end position="49"/>
    </location>
</feature>
<keyword evidence="3" id="KW-1185">Reference proteome</keyword>
<sequence>MAEEGNAILGQGKASGRAAQQHDMEMGLQHADPSPDHDLTGHRLARDGGKGTTFGHANEPLERFD</sequence>
<dbReference type="EMBL" id="BTFW01000001">
    <property type="protein sequence ID" value="GMM59611.1"/>
    <property type="molecule type" value="Genomic_DNA"/>
</dbReference>
<evidence type="ECO:0000313" key="3">
    <source>
        <dbReference type="Proteomes" id="UP001187221"/>
    </source>
</evidence>
<gene>
    <name evidence="2" type="ORF">NUTIK01_03880</name>
</gene>
<protein>
    <submittedName>
        <fullName evidence="2">Uncharacterized protein</fullName>
    </submittedName>
</protein>
<dbReference type="Proteomes" id="UP001187221">
    <property type="component" value="Unassembled WGS sequence"/>
</dbReference>
<feature type="region of interest" description="Disordered" evidence="1">
    <location>
        <begin position="1"/>
        <end position="65"/>
    </location>
</feature>
<evidence type="ECO:0000313" key="2">
    <source>
        <dbReference type="EMBL" id="GMM59611.1"/>
    </source>
</evidence>
<reference evidence="2 3" key="1">
    <citation type="submission" date="2023-06" db="EMBL/GenBank/DDBJ databases">
        <title>Draft genome sequence of Novosphingobium sp. strain IK01.</title>
        <authorList>
            <person name="Hatamoto M."/>
            <person name="Ikarashi T."/>
            <person name="Yamaguchi T."/>
        </authorList>
    </citation>
    <scope>NUCLEOTIDE SEQUENCE [LARGE SCALE GENOMIC DNA]</scope>
    <source>
        <strain evidence="2 3">IK01</strain>
    </source>
</reference>
<comment type="caution">
    <text evidence="2">The sequence shown here is derived from an EMBL/GenBank/DDBJ whole genome shotgun (WGS) entry which is preliminary data.</text>
</comment>
<proteinExistence type="predicted"/>
<accession>A0ABQ6P4B0</accession>
<evidence type="ECO:0000256" key="1">
    <source>
        <dbReference type="SAM" id="MobiDB-lite"/>
    </source>
</evidence>
<organism evidence="2 3">
    <name type="scientific">Novosphingobium pituita</name>
    <dbReference type="NCBI Taxonomy" id="3056842"/>
    <lineage>
        <taxon>Bacteria</taxon>
        <taxon>Pseudomonadati</taxon>
        <taxon>Pseudomonadota</taxon>
        <taxon>Alphaproteobacteria</taxon>
        <taxon>Sphingomonadales</taxon>
        <taxon>Sphingomonadaceae</taxon>
        <taxon>Novosphingobium</taxon>
    </lineage>
</organism>